<keyword evidence="3" id="KW-1185">Reference proteome</keyword>
<dbReference type="OrthoDB" id="194358at2759"/>
<name>A0A2J6RJ53_HYAVF</name>
<evidence type="ECO:0000313" key="2">
    <source>
        <dbReference type="EMBL" id="PMD38529.1"/>
    </source>
</evidence>
<dbReference type="PANTHER" id="PTHR24148">
    <property type="entry name" value="ANKYRIN REPEAT DOMAIN-CONTAINING PROTEIN 39 HOMOLOG-RELATED"/>
    <property type="match status" value="1"/>
</dbReference>
<dbReference type="Proteomes" id="UP000235786">
    <property type="component" value="Unassembled WGS sequence"/>
</dbReference>
<gene>
    <name evidence="2" type="ORF">L207DRAFT_585421</name>
</gene>
<feature type="domain" description="Heterokaryon incompatibility" evidence="1">
    <location>
        <begin position="42"/>
        <end position="184"/>
    </location>
</feature>
<evidence type="ECO:0000259" key="1">
    <source>
        <dbReference type="Pfam" id="PF06985"/>
    </source>
</evidence>
<accession>A0A2J6RJ53</accession>
<dbReference type="PANTHER" id="PTHR24148:SF73">
    <property type="entry name" value="HET DOMAIN PROTEIN (AFU_ORTHOLOGUE AFUA_8G01020)"/>
    <property type="match status" value="1"/>
</dbReference>
<evidence type="ECO:0000313" key="3">
    <source>
        <dbReference type="Proteomes" id="UP000235786"/>
    </source>
</evidence>
<dbReference type="EMBL" id="KZ613948">
    <property type="protein sequence ID" value="PMD38529.1"/>
    <property type="molecule type" value="Genomic_DNA"/>
</dbReference>
<dbReference type="STRING" id="1149755.A0A2J6RJ53"/>
<protein>
    <recommendedName>
        <fullName evidence="1">Heterokaryon incompatibility domain-containing protein</fullName>
    </recommendedName>
</protein>
<dbReference type="Pfam" id="PF06985">
    <property type="entry name" value="HET"/>
    <property type="match status" value="1"/>
</dbReference>
<dbReference type="InterPro" id="IPR010730">
    <property type="entry name" value="HET"/>
</dbReference>
<dbReference type="AlphaFoldDB" id="A0A2J6RJ53"/>
<reference evidence="2 3" key="1">
    <citation type="submission" date="2016-04" db="EMBL/GenBank/DDBJ databases">
        <title>A degradative enzymes factory behind the ericoid mycorrhizal symbiosis.</title>
        <authorList>
            <consortium name="DOE Joint Genome Institute"/>
            <person name="Martino E."/>
            <person name="Morin E."/>
            <person name="Grelet G."/>
            <person name="Kuo A."/>
            <person name="Kohler A."/>
            <person name="Daghino S."/>
            <person name="Barry K."/>
            <person name="Choi C."/>
            <person name="Cichocki N."/>
            <person name="Clum A."/>
            <person name="Copeland A."/>
            <person name="Hainaut M."/>
            <person name="Haridas S."/>
            <person name="Labutti K."/>
            <person name="Lindquist E."/>
            <person name="Lipzen A."/>
            <person name="Khouja H.-R."/>
            <person name="Murat C."/>
            <person name="Ohm R."/>
            <person name="Olson A."/>
            <person name="Spatafora J."/>
            <person name="Veneault-Fourrey C."/>
            <person name="Henrissat B."/>
            <person name="Grigoriev I."/>
            <person name="Martin F."/>
            <person name="Perotto S."/>
        </authorList>
    </citation>
    <scope>NUCLEOTIDE SEQUENCE [LARGE SCALE GENOMIC DNA]</scope>
    <source>
        <strain evidence="2 3">F</strain>
    </source>
</reference>
<sequence length="431" mass="49127">MFKHRPLATGRDQIRLIRFLSYSKTLEFEVSSFDLNHHLPDFHALSYMWGPEQPSHSIQLNGQRFVIRGNLYTFFQTLLPTYFGTEVFLWIDQICIDQTSIPERNSQVAMMAEIYGRAGHVILWLNPGQSNSGPLELDEVMNCVQSMCKITDIPVRSLSRKDKEVVATTILSNLYWTRVWIVQEVLLARNIDIFFGHYHLSWESIDAICDLYLVPGLAAASAAALRTILHEKRKGRLSLSDLLWDFRNNECENPRDKVFGFLGILPQWQVSVTADVVSPRTPTLSSGIIVDYAKPVNAVLLEAVPIITAETINAYPPQTPRQRVLAILRATENAFYLCRAMIPNLFALDDFVTSIRVTYVSNLEKLLQLHHNVSLAILEGKEGQWVVGQIKEVIEDPLSFGKRVRLLESDKPEVHKEIIKAEFARLQRLLA</sequence>
<proteinExistence type="predicted"/>
<organism evidence="2 3">
    <name type="scientific">Hyaloscypha variabilis (strain UAMH 11265 / GT02V1 / F)</name>
    <name type="common">Meliniomyces variabilis</name>
    <dbReference type="NCBI Taxonomy" id="1149755"/>
    <lineage>
        <taxon>Eukaryota</taxon>
        <taxon>Fungi</taxon>
        <taxon>Dikarya</taxon>
        <taxon>Ascomycota</taxon>
        <taxon>Pezizomycotina</taxon>
        <taxon>Leotiomycetes</taxon>
        <taxon>Helotiales</taxon>
        <taxon>Hyaloscyphaceae</taxon>
        <taxon>Hyaloscypha</taxon>
        <taxon>Hyaloscypha variabilis</taxon>
    </lineage>
</organism>
<dbReference type="InterPro" id="IPR052895">
    <property type="entry name" value="HetReg/Transcr_Mod"/>
</dbReference>